<feature type="transmembrane region" description="Helical" evidence="1">
    <location>
        <begin position="296"/>
        <end position="314"/>
    </location>
</feature>
<evidence type="ECO:0008006" key="4">
    <source>
        <dbReference type="Google" id="ProtNLM"/>
    </source>
</evidence>
<feature type="transmembrane region" description="Helical" evidence="1">
    <location>
        <begin position="254"/>
        <end position="276"/>
    </location>
</feature>
<evidence type="ECO:0000313" key="3">
    <source>
        <dbReference type="Proteomes" id="UP000034837"/>
    </source>
</evidence>
<evidence type="ECO:0000256" key="1">
    <source>
        <dbReference type="SAM" id="Phobius"/>
    </source>
</evidence>
<feature type="transmembrane region" description="Helical" evidence="1">
    <location>
        <begin position="163"/>
        <end position="187"/>
    </location>
</feature>
<sequence length="512" mass="60299">MKIWQKQNLLLLLFFLIVAVYFSLLQGSPHFVDPDSFYHAKMGFLMQKDIIIKNFPWIKFAPFTQNFTDHQFIYHLLLIPFTFFFSPLLGTKIAAIILAVTAFAIFYFFLKKWQIKYPLFYILILLTSISFVFRMNLAKTSSLSLIILLLTLNFIWQRRFIPLFLASFVYVWCYGGWGMLLGLIFSLTLGDLIINKKIIGSNILAILLGLLAGIIINPYFPHNIQFYWQQVVQIGLINYKDQIAVGMEWYPPDILNFLGSEIFIFLLGILALFLFFIKIKTKKNNNLEDERSLHKIFSKIIGLFIFAGLLFVLTLKSQRFIEYFVPFSVLACAFLINFSLPKNFSLKESLYFWLTKNKYLNKAFLVYFLAIMVGFFSLNSLKLNQQFTSRYNWNYLKNSSAWLKENTPPKTTVFHTSWADWPMLFYHNSQNTYLSGLDPTFFYLKDKNLYKEWIQIGNGQIQDKLDEKIKKNFSANWILIKNNEIKLLKAIKSNDKFSLVYRDDEAQIFFLR</sequence>
<organism evidence="2 3">
    <name type="scientific">Candidatus Magasanikbacteria bacterium GW2011_GWA2_42_32</name>
    <dbReference type="NCBI Taxonomy" id="1619039"/>
    <lineage>
        <taxon>Bacteria</taxon>
        <taxon>Candidatus Magasanikiibacteriota</taxon>
    </lineage>
</organism>
<dbReference type="Proteomes" id="UP000034837">
    <property type="component" value="Unassembled WGS sequence"/>
</dbReference>
<proteinExistence type="predicted"/>
<feature type="transmembrane region" description="Helical" evidence="1">
    <location>
        <begin position="320"/>
        <end position="338"/>
    </location>
</feature>
<accession>A0A0G1CF11</accession>
<feature type="transmembrane region" description="Helical" evidence="1">
    <location>
        <begin position="199"/>
        <end position="220"/>
    </location>
</feature>
<gene>
    <name evidence="2" type="ORF">UV20_C0003G0093</name>
</gene>
<evidence type="ECO:0000313" key="2">
    <source>
        <dbReference type="EMBL" id="KKS57151.1"/>
    </source>
</evidence>
<protein>
    <recommendedName>
        <fullName evidence="4">Glycosyltransferase RgtA/B/C/D-like domain-containing protein</fullName>
    </recommendedName>
</protein>
<feature type="transmembrane region" description="Helical" evidence="1">
    <location>
        <begin position="93"/>
        <end position="109"/>
    </location>
</feature>
<feature type="transmembrane region" description="Helical" evidence="1">
    <location>
        <begin position="115"/>
        <end position="133"/>
    </location>
</feature>
<dbReference type="AlphaFoldDB" id="A0A0G1CF11"/>
<feature type="transmembrane region" description="Helical" evidence="1">
    <location>
        <begin position="359"/>
        <end position="378"/>
    </location>
</feature>
<comment type="caution">
    <text evidence="2">The sequence shown here is derived from an EMBL/GenBank/DDBJ whole genome shotgun (WGS) entry which is preliminary data.</text>
</comment>
<keyword evidence="1" id="KW-0472">Membrane</keyword>
<name>A0A0G1CF11_9BACT</name>
<dbReference type="EMBL" id="LCDO01000003">
    <property type="protein sequence ID" value="KKS57151.1"/>
    <property type="molecule type" value="Genomic_DNA"/>
</dbReference>
<keyword evidence="1" id="KW-1133">Transmembrane helix</keyword>
<keyword evidence="1" id="KW-0812">Transmembrane</keyword>
<reference evidence="2 3" key="1">
    <citation type="journal article" date="2015" name="Nature">
        <title>rRNA introns, odd ribosomes, and small enigmatic genomes across a large radiation of phyla.</title>
        <authorList>
            <person name="Brown C.T."/>
            <person name="Hug L.A."/>
            <person name="Thomas B.C."/>
            <person name="Sharon I."/>
            <person name="Castelle C.J."/>
            <person name="Singh A."/>
            <person name="Wilkins M.J."/>
            <person name="Williams K.H."/>
            <person name="Banfield J.F."/>
        </authorList>
    </citation>
    <scope>NUCLEOTIDE SEQUENCE [LARGE SCALE GENOMIC DNA]</scope>
</reference>